<dbReference type="Pfam" id="PF00389">
    <property type="entry name" value="2-Hacid_dh"/>
    <property type="match status" value="1"/>
</dbReference>
<feature type="domain" description="D-isomer specific 2-hydroxyacid dehydrogenase catalytic" evidence="3">
    <location>
        <begin position="41"/>
        <end position="331"/>
    </location>
</feature>
<dbReference type="Proteomes" id="UP001223743">
    <property type="component" value="Unassembled WGS sequence"/>
</dbReference>
<dbReference type="EMBL" id="JAUSWJ010000001">
    <property type="protein sequence ID" value="MDQ0514558.1"/>
    <property type="molecule type" value="Genomic_DNA"/>
</dbReference>
<dbReference type="CDD" id="cd05299">
    <property type="entry name" value="CtBP_dh"/>
    <property type="match status" value="1"/>
</dbReference>
<dbReference type="InterPro" id="IPR051638">
    <property type="entry name" value="CTBP_dehydrogenase"/>
</dbReference>
<accession>A0ABU0M118</accession>
<dbReference type="InterPro" id="IPR043322">
    <property type="entry name" value="CtBP"/>
</dbReference>
<evidence type="ECO:0000313" key="6">
    <source>
        <dbReference type="Proteomes" id="UP001223743"/>
    </source>
</evidence>
<evidence type="ECO:0000259" key="3">
    <source>
        <dbReference type="Pfam" id="PF00389"/>
    </source>
</evidence>
<dbReference type="Gene3D" id="3.40.50.720">
    <property type="entry name" value="NAD(P)-binding Rossmann-like Domain"/>
    <property type="match status" value="2"/>
</dbReference>
<dbReference type="EC" id="1.1.1.95" evidence="5"/>
<sequence length="345" mass="37525">MRIFKVNWYPPQSEELTRLFGETVTFDIDPIPTDPSYRIAPERSRAADAVINCSATHLLPADIADFENCRIVVREGVGYDNLDLAGWGARGVPVCNVPDYGTTEVADHAIALMLSLTRGTATYGDVLRRDPVANWRFAAAPLIRRHKGATFGVVGLGRIGLAAARRAAAFDMRVVFYDPYLPNGTELSVGYERVHSLVELMATSDIVSVHAPLNEETRGLLGRAAFAAAKPGLILVNTARGPIVDLDALHEALVDGRVAGAGLDVLPKEPADADHPLVKAWTSRESWLDGRLILTPHAAFYSPDAMKDMQRKAVEVILAYVNEGRLTNCVNREFLKGGKTTGRPS</sequence>
<dbReference type="InterPro" id="IPR029753">
    <property type="entry name" value="D-isomer_DH_CS"/>
</dbReference>
<dbReference type="PANTHER" id="PTHR46029:SF7">
    <property type="entry name" value="C-TERMINAL-BINDING PROTEIN"/>
    <property type="match status" value="1"/>
</dbReference>
<gene>
    <name evidence="5" type="ORF">QO015_000171</name>
</gene>
<dbReference type="InterPro" id="IPR006140">
    <property type="entry name" value="D-isomer_DH_NAD-bd"/>
</dbReference>
<dbReference type="GO" id="GO:0004617">
    <property type="term" value="F:phosphoglycerate dehydrogenase activity"/>
    <property type="evidence" value="ECO:0007669"/>
    <property type="project" value="UniProtKB-EC"/>
</dbReference>
<evidence type="ECO:0000256" key="2">
    <source>
        <dbReference type="RuleBase" id="RU003719"/>
    </source>
</evidence>
<dbReference type="PROSITE" id="PS00671">
    <property type="entry name" value="D_2_HYDROXYACID_DH_3"/>
    <property type="match status" value="1"/>
</dbReference>
<dbReference type="PANTHER" id="PTHR46029">
    <property type="entry name" value="C-TERMINAL-BINDING PROTEIN"/>
    <property type="match status" value="1"/>
</dbReference>
<dbReference type="RefSeq" id="WP_266282101.1">
    <property type="nucleotide sequence ID" value="NZ_JAPKNF010000001.1"/>
</dbReference>
<dbReference type="SUPFAM" id="SSF52283">
    <property type="entry name" value="Formate/glycerate dehydrogenase catalytic domain-like"/>
    <property type="match status" value="1"/>
</dbReference>
<feature type="domain" description="D-isomer specific 2-hydroxyacid dehydrogenase NAD-binding" evidence="4">
    <location>
        <begin position="110"/>
        <end position="299"/>
    </location>
</feature>
<evidence type="ECO:0000259" key="4">
    <source>
        <dbReference type="Pfam" id="PF02826"/>
    </source>
</evidence>
<organism evidence="5 6">
    <name type="scientific">Kaistia geumhonensis</name>
    <dbReference type="NCBI Taxonomy" id="410839"/>
    <lineage>
        <taxon>Bacteria</taxon>
        <taxon>Pseudomonadati</taxon>
        <taxon>Pseudomonadota</taxon>
        <taxon>Alphaproteobacteria</taxon>
        <taxon>Hyphomicrobiales</taxon>
        <taxon>Kaistiaceae</taxon>
        <taxon>Kaistia</taxon>
    </lineage>
</organism>
<comment type="similarity">
    <text evidence="2">Belongs to the D-isomer specific 2-hydroxyacid dehydrogenase family.</text>
</comment>
<dbReference type="InterPro" id="IPR036291">
    <property type="entry name" value="NAD(P)-bd_dom_sf"/>
</dbReference>
<keyword evidence="6" id="KW-1185">Reference proteome</keyword>
<protein>
    <submittedName>
        <fullName evidence="5">D-3-phosphoglycerate dehydrogenase/C-terminal binding protein</fullName>
        <ecNumber evidence="5">1.1.1.95</ecNumber>
    </submittedName>
</protein>
<comment type="caution">
    <text evidence="5">The sequence shown here is derived from an EMBL/GenBank/DDBJ whole genome shotgun (WGS) entry which is preliminary data.</text>
</comment>
<proteinExistence type="inferred from homology"/>
<reference evidence="5 6" key="1">
    <citation type="submission" date="2023-07" db="EMBL/GenBank/DDBJ databases">
        <title>Genomic Encyclopedia of Type Strains, Phase IV (KMG-IV): sequencing the most valuable type-strain genomes for metagenomic binning, comparative biology and taxonomic classification.</title>
        <authorList>
            <person name="Goeker M."/>
        </authorList>
    </citation>
    <scope>NUCLEOTIDE SEQUENCE [LARGE SCALE GENOMIC DNA]</scope>
    <source>
        <strain evidence="5 6">B1-1</strain>
    </source>
</reference>
<dbReference type="InterPro" id="IPR006139">
    <property type="entry name" value="D-isomer_2_OHA_DH_cat_dom"/>
</dbReference>
<dbReference type="SUPFAM" id="SSF51735">
    <property type="entry name" value="NAD(P)-binding Rossmann-fold domains"/>
    <property type="match status" value="1"/>
</dbReference>
<keyword evidence="1 2" id="KW-0560">Oxidoreductase</keyword>
<name>A0ABU0M118_9HYPH</name>
<evidence type="ECO:0000256" key="1">
    <source>
        <dbReference type="ARBA" id="ARBA00023002"/>
    </source>
</evidence>
<evidence type="ECO:0000313" key="5">
    <source>
        <dbReference type="EMBL" id="MDQ0514558.1"/>
    </source>
</evidence>
<dbReference type="Pfam" id="PF02826">
    <property type="entry name" value="2-Hacid_dh_C"/>
    <property type="match status" value="1"/>
</dbReference>